<evidence type="ECO:0000256" key="8">
    <source>
        <dbReference type="ARBA" id="ARBA00031261"/>
    </source>
</evidence>
<feature type="compositionally biased region" description="Acidic residues" evidence="10">
    <location>
        <begin position="141"/>
        <end position="157"/>
    </location>
</feature>
<dbReference type="GO" id="GO:0003712">
    <property type="term" value="F:transcription coregulator activity"/>
    <property type="evidence" value="ECO:0007669"/>
    <property type="project" value="InterPro"/>
</dbReference>
<comment type="caution">
    <text evidence="11">The sequence shown here is derived from an EMBL/GenBank/DDBJ whole genome shotgun (WGS) entry which is preliminary data.</text>
</comment>
<feature type="region of interest" description="Disordered" evidence="10">
    <location>
        <begin position="206"/>
        <end position="249"/>
    </location>
</feature>
<evidence type="ECO:0000256" key="10">
    <source>
        <dbReference type="SAM" id="MobiDB-lite"/>
    </source>
</evidence>
<dbReference type="GO" id="GO:0016592">
    <property type="term" value="C:mediator complex"/>
    <property type="evidence" value="ECO:0007669"/>
    <property type="project" value="InterPro"/>
</dbReference>
<dbReference type="Proteomes" id="UP001285441">
    <property type="component" value="Unassembled WGS sequence"/>
</dbReference>
<reference evidence="11" key="2">
    <citation type="submission" date="2023-06" db="EMBL/GenBank/DDBJ databases">
        <authorList>
            <consortium name="Lawrence Berkeley National Laboratory"/>
            <person name="Haridas S."/>
            <person name="Hensen N."/>
            <person name="Bonometti L."/>
            <person name="Westerberg I."/>
            <person name="Brannstrom I.O."/>
            <person name="Guillou S."/>
            <person name="Cros-Aarteil S."/>
            <person name="Calhoun S."/>
            <person name="Kuo A."/>
            <person name="Mondo S."/>
            <person name="Pangilinan J."/>
            <person name="Riley R."/>
            <person name="LaButti K."/>
            <person name="Andreopoulos B."/>
            <person name="Lipzen A."/>
            <person name="Chen C."/>
            <person name="Yanf M."/>
            <person name="Daum C."/>
            <person name="Ng V."/>
            <person name="Clum A."/>
            <person name="Steindorff A."/>
            <person name="Ohm R."/>
            <person name="Martin F."/>
            <person name="Silar P."/>
            <person name="Natvig D."/>
            <person name="Lalanne C."/>
            <person name="Gautier V."/>
            <person name="Ament-velasquez S.L."/>
            <person name="Kruys A."/>
            <person name="Hutchinson M.I."/>
            <person name="Powell A.J."/>
            <person name="Barry K."/>
            <person name="Miller A.N."/>
            <person name="Grigoriev I.V."/>
            <person name="Debuchy R."/>
            <person name="Gladieux P."/>
            <person name="Thoren M.H."/>
            <person name="Johannesson H."/>
        </authorList>
    </citation>
    <scope>NUCLEOTIDE SEQUENCE</scope>
    <source>
        <strain evidence="11">CBS 232.78</strain>
    </source>
</reference>
<evidence type="ECO:0000256" key="7">
    <source>
        <dbReference type="ARBA" id="ARBA00023242"/>
    </source>
</evidence>
<comment type="similarity">
    <text evidence="2 9">Belongs to the Mediator complex subunit 8 family.</text>
</comment>
<evidence type="ECO:0000256" key="2">
    <source>
        <dbReference type="ARBA" id="ARBA00005716"/>
    </source>
</evidence>
<comment type="subunit">
    <text evidence="9">Component of the Mediator complex.</text>
</comment>
<feature type="region of interest" description="Disordered" evidence="10">
    <location>
        <begin position="120"/>
        <end position="161"/>
    </location>
</feature>
<comment type="function">
    <text evidence="9">Component of the Mediator complex, a coactivator involved in the regulated transcription of nearly all RNA polymerase II-dependent genes. Mediator functions as a bridge to convey information from gene-specific regulatory proteins to the basal RNA polymerase II transcription machinery. Mediator is recruited to promoters by direct interactions with regulatory proteins and serves as a scaffold for the assembly of a functional preinitiation complex with RNA polymerase II and the general transcription factors.</text>
</comment>
<dbReference type="InterPro" id="IPR019364">
    <property type="entry name" value="Mediatior_Med8_fun/met"/>
</dbReference>
<evidence type="ECO:0000256" key="1">
    <source>
        <dbReference type="ARBA" id="ARBA00004123"/>
    </source>
</evidence>
<reference evidence="11" key="1">
    <citation type="journal article" date="2023" name="Mol. Phylogenet. Evol.">
        <title>Genome-scale phylogeny and comparative genomics of the fungal order Sordariales.</title>
        <authorList>
            <person name="Hensen N."/>
            <person name="Bonometti L."/>
            <person name="Westerberg I."/>
            <person name="Brannstrom I.O."/>
            <person name="Guillou S."/>
            <person name="Cros-Aarteil S."/>
            <person name="Calhoun S."/>
            <person name="Haridas S."/>
            <person name="Kuo A."/>
            <person name="Mondo S."/>
            <person name="Pangilinan J."/>
            <person name="Riley R."/>
            <person name="LaButti K."/>
            <person name="Andreopoulos B."/>
            <person name="Lipzen A."/>
            <person name="Chen C."/>
            <person name="Yan M."/>
            <person name="Daum C."/>
            <person name="Ng V."/>
            <person name="Clum A."/>
            <person name="Steindorff A."/>
            <person name="Ohm R.A."/>
            <person name="Martin F."/>
            <person name="Silar P."/>
            <person name="Natvig D.O."/>
            <person name="Lalanne C."/>
            <person name="Gautier V."/>
            <person name="Ament-Velasquez S.L."/>
            <person name="Kruys A."/>
            <person name="Hutchinson M.I."/>
            <person name="Powell A.J."/>
            <person name="Barry K."/>
            <person name="Miller A.N."/>
            <person name="Grigoriev I.V."/>
            <person name="Debuchy R."/>
            <person name="Gladieux P."/>
            <person name="Hiltunen Thoren M."/>
            <person name="Johannesson H."/>
        </authorList>
    </citation>
    <scope>NUCLEOTIDE SEQUENCE</scope>
    <source>
        <strain evidence="11">CBS 232.78</strain>
    </source>
</reference>
<dbReference type="PANTHER" id="PTHR13074">
    <property type="entry name" value="MEDIATOR OF RNA POLYMERASE II TRANSCRIPTION SUBUNIT 8"/>
    <property type="match status" value="1"/>
</dbReference>
<comment type="subcellular location">
    <subcellularLocation>
        <location evidence="1 9">Nucleus</location>
    </subcellularLocation>
</comment>
<dbReference type="GO" id="GO:0006357">
    <property type="term" value="P:regulation of transcription by RNA polymerase II"/>
    <property type="evidence" value="ECO:0007669"/>
    <property type="project" value="InterPro"/>
</dbReference>
<keyword evidence="4 9" id="KW-0805">Transcription regulation</keyword>
<keyword evidence="7 9" id="KW-0539">Nucleus</keyword>
<organism evidence="11 12">
    <name type="scientific">Podospora didyma</name>
    <dbReference type="NCBI Taxonomy" id="330526"/>
    <lineage>
        <taxon>Eukaryota</taxon>
        <taxon>Fungi</taxon>
        <taxon>Dikarya</taxon>
        <taxon>Ascomycota</taxon>
        <taxon>Pezizomycotina</taxon>
        <taxon>Sordariomycetes</taxon>
        <taxon>Sordariomycetidae</taxon>
        <taxon>Sordariales</taxon>
        <taxon>Podosporaceae</taxon>
        <taxon>Podospora</taxon>
    </lineage>
</organism>
<keyword evidence="5 9" id="KW-0010">Activator</keyword>
<proteinExistence type="inferred from homology"/>
<keyword evidence="12" id="KW-1185">Reference proteome</keyword>
<gene>
    <name evidence="9" type="primary">MED8</name>
    <name evidence="11" type="ORF">B0H63DRAFT_25317</name>
</gene>
<evidence type="ECO:0000256" key="9">
    <source>
        <dbReference type="RuleBase" id="RU364144"/>
    </source>
</evidence>
<evidence type="ECO:0000256" key="6">
    <source>
        <dbReference type="ARBA" id="ARBA00023163"/>
    </source>
</evidence>
<dbReference type="GO" id="GO:0070847">
    <property type="term" value="C:core mediator complex"/>
    <property type="evidence" value="ECO:0007669"/>
    <property type="project" value="TreeGrafter"/>
</dbReference>
<name>A0AAE0P5M6_9PEZI</name>
<evidence type="ECO:0000256" key="3">
    <source>
        <dbReference type="ARBA" id="ARBA00020637"/>
    </source>
</evidence>
<dbReference type="PANTHER" id="PTHR13074:SF9">
    <property type="entry name" value="MEDIATOR OF RNA POLYMERASE II TRANSCRIPTION SUBUNIT 8"/>
    <property type="match status" value="1"/>
</dbReference>
<evidence type="ECO:0000313" key="12">
    <source>
        <dbReference type="Proteomes" id="UP001285441"/>
    </source>
</evidence>
<accession>A0AAE0P5M6</accession>
<dbReference type="EMBL" id="JAULSW010000001">
    <property type="protein sequence ID" value="KAK3393707.1"/>
    <property type="molecule type" value="Genomic_DNA"/>
</dbReference>
<dbReference type="GO" id="GO:0000978">
    <property type="term" value="F:RNA polymerase II cis-regulatory region sequence-specific DNA binding"/>
    <property type="evidence" value="ECO:0007669"/>
    <property type="project" value="TreeGrafter"/>
</dbReference>
<dbReference type="Gene3D" id="1.20.58.1710">
    <property type="match status" value="1"/>
</dbReference>
<evidence type="ECO:0000256" key="4">
    <source>
        <dbReference type="ARBA" id="ARBA00023015"/>
    </source>
</evidence>
<dbReference type="Pfam" id="PF10232">
    <property type="entry name" value="Med8"/>
    <property type="match status" value="1"/>
</dbReference>
<feature type="compositionally biased region" description="Acidic residues" evidence="10">
    <location>
        <begin position="213"/>
        <end position="233"/>
    </location>
</feature>
<dbReference type="Gene3D" id="6.10.250.2610">
    <property type="match status" value="1"/>
</dbReference>
<sequence>MASLNLSPEELKQLELVRNRTLQLTHSLVSLKTNVFNTHPLPSRESLQASAIILQQNVKSIQEIANENSELFQRIAVHPSTNFPGRTHEHLVYQLLRKKLEPAVEGWVEEARETAKAAGLDPNKLGTTRPNGGRVGGGYGSDDDDDDYGLGMDEDPPSDPFNDQWADIVAASDEKIGSHLSKQVAQAYTVAEQQMGIENVRTGLKRTLRAEDADSSDEEDDEEDEEDEDEEMAGTERDGADLPLSGPGQKIEPELVLWLAARGDPFLPPNIELEWQRKQREAAKKGGVGMG</sequence>
<dbReference type="AlphaFoldDB" id="A0AAE0P5M6"/>
<evidence type="ECO:0000256" key="5">
    <source>
        <dbReference type="ARBA" id="ARBA00023159"/>
    </source>
</evidence>
<keyword evidence="6 9" id="KW-0804">Transcription</keyword>
<evidence type="ECO:0000313" key="11">
    <source>
        <dbReference type="EMBL" id="KAK3393707.1"/>
    </source>
</evidence>
<protein>
    <recommendedName>
        <fullName evidence="3 9">Mediator of RNA polymerase II transcription subunit 8</fullName>
    </recommendedName>
    <alternativeName>
        <fullName evidence="8 9">Mediator complex subunit 8</fullName>
    </alternativeName>
</protein>